<dbReference type="InterPro" id="IPR016162">
    <property type="entry name" value="Ald_DH_N"/>
</dbReference>
<reference evidence="3 4" key="1">
    <citation type="submission" date="2019-02" db="EMBL/GenBank/DDBJ databases">
        <title>Paracoccus subflavus sp. nov., isolated from marine sediment of the Pacific Ocean.</title>
        <authorList>
            <person name="Zhang G."/>
        </authorList>
    </citation>
    <scope>NUCLEOTIDE SEQUENCE [LARGE SCALE GENOMIC DNA]</scope>
    <source>
        <strain evidence="3 4">GY0581</strain>
    </source>
</reference>
<dbReference type="OrthoDB" id="9815791at2"/>
<dbReference type="Gene3D" id="3.40.309.10">
    <property type="entry name" value="Aldehyde Dehydrogenase, Chain A, domain 2"/>
    <property type="match status" value="1"/>
</dbReference>
<dbReference type="Proteomes" id="UP000293520">
    <property type="component" value="Unassembled WGS sequence"/>
</dbReference>
<dbReference type="PANTHER" id="PTHR11699">
    <property type="entry name" value="ALDEHYDE DEHYDROGENASE-RELATED"/>
    <property type="match status" value="1"/>
</dbReference>
<evidence type="ECO:0000256" key="1">
    <source>
        <dbReference type="ARBA" id="ARBA00023002"/>
    </source>
</evidence>
<dbReference type="InterPro" id="IPR015590">
    <property type="entry name" value="Aldehyde_DH_dom"/>
</dbReference>
<evidence type="ECO:0000313" key="3">
    <source>
        <dbReference type="EMBL" id="TBN39954.1"/>
    </source>
</evidence>
<dbReference type="InterPro" id="IPR016161">
    <property type="entry name" value="Ald_DH/histidinol_DH"/>
</dbReference>
<dbReference type="SUPFAM" id="SSF53720">
    <property type="entry name" value="ALDH-like"/>
    <property type="match status" value="1"/>
</dbReference>
<dbReference type="EMBL" id="SISK01000006">
    <property type="protein sequence ID" value="TBN39954.1"/>
    <property type="molecule type" value="Genomic_DNA"/>
</dbReference>
<organism evidence="3 4">
    <name type="scientific">Paracoccus subflavus</name>
    <dbReference type="NCBI Taxonomy" id="2528244"/>
    <lineage>
        <taxon>Bacteria</taxon>
        <taxon>Pseudomonadati</taxon>
        <taxon>Pseudomonadota</taxon>
        <taxon>Alphaproteobacteria</taxon>
        <taxon>Rhodobacterales</taxon>
        <taxon>Paracoccaceae</taxon>
        <taxon>Paracoccus</taxon>
    </lineage>
</organism>
<comment type="caution">
    <text evidence="3">The sequence shown here is derived from an EMBL/GenBank/DDBJ whole genome shotgun (WGS) entry which is preliminary data.</text>
</comment>
<evidence type="ECO:0000259" key="2">
    <source>
        <dbReference type="Pfam" id="PF00171"/>
    </source>
</evidence>
<evidence type="ECO:0000313" key="4">
    <source>
        <dbReference type="Proteomes" id="UP000293520"/>
    </source>
</evidence>
<keyword evidence="4" id="KW-1185">Reference proteome</keyword>
<proteinExistence type="predicted"/>
<dbReference type="NCBIfam" id="NF047625">
    <property type="entry name" value="AcylSulfactDhSauS"/>
    <property type="match status" value="1"/>
</dbReference>
<protein>
    <submittedName>
        <fullName evidence="3">Aldehyde dehydrogenase family protein</fullName>
    </submittedName>
</protein>
<sequence>MNISNDILSVDMIMARARAAQAGYEAGGSQRRYDLAAQAAAWAIMEPDRNRQLAELAVRTTGLGNVADKITKNHRKTLGLMRDIQGIQTFGILPEDPGTGITEIARPLGVIGAVVPSTNPAATPANNIINALKCGNAIILSPSPKGIECCAALIAFIHAEFDKIGEDKDLVQMIPAPGTKAKTQRLLETADLVIVTGSQDNVRRAYESGTPAIGVGAGNVAVIVDETADLAAAAHKIAASKTFDNATSCSSENELIVLDAVYDTFLDALAAEGCATIQASQADGVVARLWPDGHLNRDIIAKDAEVMIEKLGLSELVPGGTRFIAVETDGIGPDHPLSGEKLSRVVALYRARDFDHAAELAKRILQYQGAGHSIGLHTADADRPVALGRHLPVCRVIVNQAHCFATGGAFDNGLPFSLSMGCGTWGGNSIDANLHWRHYLQRTRIVRPIAPQEPALEDIFAGYWTEAGR</sequence>
<name>A0A4Q9G543_9RHOB</name>
<dbReference type="InterPro" id="IPR016163">
    <property type="entry name" value="Ald_DH_C"/>
</dbReference>
<dbReference type="Pfam" id="PF00171">
    <property type="entry name" value="Aldedh"/>
    <property type="match status" value="1"/>
</dbReference>
<keyword evidence="1" id="KW-0560">Oxidoreductase</keyword>
<dbReference type="RefSeq" id="WP_130991156.1">
    <property type="nucleotide sequence ID" value="NZ_SISK01000006.1"/>
</dbReference>
<dbReference type="GO" id="GO:0016620">
    <property type="term" value="F:oxidoreductase activity, acting on the aldehyde or oxo group of donors, NAD or NADP as acceptor"/>
    <property type="evidence" value="ECO:0007669"/>
    <property type="project" value="InterPro"/>
</dbReference>
<dbReference type="Gene3D" id="3.40.605.10">
    <property type="entry name" value="Aldehyde Dehydrogenase, Chain A, domain 1"/>
    <property type="match status" value="1"/>
</dbReference>
<dbReference type="AlphaFoldDB" id="A0A4Q9G543"/>
<gene>
    <name evidence="3" type="ORF">EYE42_09875</name>
</gene>
<feature type="domain" description="Aldehyde dehydrogenase" evidence="2">
    <location>
        <begin position="10"/>
        <end position="272"/>
    </location>
</feature>
<accession>A0A4Q9G543</accession>